<reference evidence="6 7" key="1">
    <citation type="submission" date="2020-02" db="EMBL/GenBank/DDBJ databases">
        <title>Draft genome sequence of Haematococcus lacustris strain NIES-144.</title>
        <authorList>
            <person name="Morimoto D."/>
            <person name="Nakagawa S."/>
            <person name="Yoshida T."/>
            <person name="Sawayama S."/>
        </authorList>
    </citation>
    <scope>NUCLEOTIDE SEQUENCE [LARGE SCALE GENOMIC DNA]</scope>
    <source>
        <strain evidence="6 7">NIES-144</strain>
    </source>
</reference>
<dbReference type="SUPFAM" id="SSF56655">
    <property type="entry name" value="Carbohydrate phosphatase"/>
    <property type="match status" value="1"/>
</dbReference>
<name>A0A699YC33_HAELA</name>
<dbReference type="InterPro" id="IPR051090">
    <property type="entry name" value="Inositol_monoP_superfamily"/>
</dbReference>
<dbReference type="Gene3D" id="3.30.540.10">
    <property type="entry name" value="Fructose-1,6-Bisphosphatase, subunit A, domain 1"/>
    <property type="match status" value="1"/>
</dbReference>
<comment type="similarity">
    <text evidence="2">Belongs to the inositol monophosphatase superfamily.</text>
</comment>
<dbReference type="Proteomes" id="UP000485058">
    <property type="component" value="Unassembled WGS sequence"/>
</dbReference>
<dbReference type="EMBL" id="BLLF01000062">
    <property type="protein sequence ID" value="GFH06905.1"/>
    <property type="molecule type" value="Genomic_DNA"/>
</dbReference>
<keyword evidence="4" id="KW-0378">Hydrolase</keyword>
<evidence type="ECO:0000313" key="6">
    <source>
        <dbReference type="EMBL" id="GFH06905.1"/>
    </source>
</evidence>
<protein>
    <submittedName>
        <fullName evidence="6">SAL1 phosphatase</fullName>
    </submittedName>
</protein>
<comment type="cofactor">
    <cofactor evidence="1">
        <name>Mg(2+)</name>
        <dbReference type="ChEBI" id="CHEBI:18420"/>
    </cofactor>
</comment>
<dbReference type="AlphaFoldDB" id="A0A699YC33"/>
<keyword evidence="7" id="KW-1185">Reference proteome</keyword>
<evidence type="ECO:0000313" key="7">
    <source>
        <dbReference type="Proteomes" id="UP000485058"/>
    </source>
</evidence>
<evidence type="ECO:0000256" key="1">
    <source>
        <dbReference type="ARBA" id="ARBA00001946"/>
    </source>
</evidence>
<evidence type="ECO:0000256" key="4">
    <source>
        <dbReference type="ARBA" id="ARBA00022801"/>
    </source>
</evidence>
<proteinExistence type="inferred from homology"/>
<evidence type="ECO:0000256" key="5">
    <source>
        <dbReference type="ARBA" id="ARBA00022842"/>
    </source>
</evidence>
<dbReference type="GO" id="GO:0008441">
    <property type="term" value="F:3'(2'),5'-bisphosphate nucleotidase activity"/>
    <property type="evidence" value="ECO:0007669"/>
    <property type="project" value="TreeGrafter"/>
</dbReference>
<accession>A0A699YC33</accession>
<organism evidence="6 7">
    <name type="scientific">Haematococcus lacustris</name>
    <name type="common">Green alga</name>
    <name type="synonym">Haematococcus pluvialis</name>
    <dbReference type="NCBI Taxonomy" id="44745"/>
    <lineage>
        <taxon>Eukaryota</taxon>
        <taxon>Viridiplantae</taxon>
        <taxon>Chlorophyta</taxon>
        <taxon>core chlorophytes</taxon>
        <taxon>Chlorophyceae</taxon>
        <taxon>CS clade</taxon>
        <taxon>Chlamydomonadales</taxon>
        <taxon>Haematococcaceae</taxon>
        <taxon>Haematococcus</taxon>
    </lineage>
</organism>
<gene>
    <name evidence="6" type="ORF">HaLaN_01622</name>
</gene>
<evidence type="ECO:0000256" key="2">
    <source>
        <dbReference type="ARBA" id="ARBA00009759"/>
    </source>
</evidence>
<dbReference type="PANTHER" id="PTHR43200">
    <property type="entry name" value="PHOSPHATASE"/>
    <property type="match status" value="1"/>
</dbReference>
<sequence length="134" mass="13564">MLIRQALPLCTGASRLPSAMPARASAMAMAAPAVGTTSLPAGATFAAELQAATKAVRLASHLCQTVQQQLSTSEKADKADDSPVTVADYAAQAVVAWSLSQCPAAAPGGVLSMVAEEDSASLRQGTEHSGTRVL</sequence>
<keyword evidence="5" id="KW-0460">Magnesium</keyword>
<dbReference type="GO" id="GO:0046872">
    <property type="term" value="F:metal ion binding"/>
    <property type="evidence" value="ECO:0007669"/>
    <property type="project" value="UniProtKB-KW"/>
</dbReference>
<keyword evidence="3" id="KW-0479">Metal-binding</keyword>
<dbReference type="PANTHER" id="PTHR43200:SF6">
    <property type="entry name" value="3'(2'),5'-BISPHOSPHATE NUCLEOTIDASE"/>
    <property type="match status" value="1"/>
</dbReference>
<comment type="caution">
    <text evidence="6">The sequence shown here is derived from an EMBL/GenBank/DDBJ whole genome shotgun (WGS) entry which is preliminary data.</text>
</comment>
<evidence type="ECO:0000256" key="3">
    <source>
        <dbReference type="ARBA" id="ARBA00022723"/>
    </source>
</evidence>
<dbReference type="GO" id="GO:0000103">
    <property type="term" value="P:sulfate assimilation"/>
    <property type="evidence" value="ECO:0007669"/>
    <property type="project" value="TreeGrafter"/>
</dbReference>